<evidence type="ECO:0000313" key="2">
    <source>
        <dbReference type="EMBL" id="KIH65710.1"/>
    </source>
</evidence>
<dbReference type="AlphaFoldDB" id="A0A0C2GW12"/>
<name>A0A0C2GW12_9BILA</name>
<accession>A0A0C2GW12</accession>
<keyword evidence="3" id="KW-1185">Reference proteome</keyword>
<protein>
    <recommendedName>
        <fullName evidence="4">Cysteine rich repeat-containing domain protein</fullName>
    </recommendedName>
</protein>
<sequence>MHTILVFGIVLLLALTEQAVPVRQKRSCPCAAHLPSNFCSCQGGHSPFCSCKAIVPTPTCACGVQALVSECQASCQQTCQSTCPHTGFPTCPSSCGSTCARSCTPIQVVAVNAIPRTIQPAQCPGFCQQSCQGSCGAHPIPISCVPQCIQTCGHRCEAAIPHHGPVHAVGEPHAALPPPPAGAGCGGPACAKCSAAGHSCPSSCAHCGQALHVPGHSVQGMPSQVPGQPQCTPACMPNCDPECIMKHQTASPLNYATSPSPEYQMQPSFSTFAPERKIRIKQ</sequence>
<keyword evidence="1" id="KW-0732">Signal</keyword>
<reference evidence="2 3" key="1">
    <citation type="submission" date="2013-12" db="EMBL/GenBank/DDBJ databases">
        <title>Draft genome of the parsitic nematode Ancylostoma duodenale.</title>
        <authorList>
            <person name="Mitreva M."/>
        </authorList>
    </citation>
    <scope>NUCLEOTIDE SEQUENCE [LARGE SCALE GENOMIC DNA]</scope>
    <source>
        <strain evidence="2 3">Zhejiang</strain>
    </source>
</reference>
<evidence type="ECO:0000256" key="1">
    <source>
        <dbReference type="SAM" id="SignalP"/>
    </source>
</evidence>
<organism evidence="2 3">
    <name type="scientific">Ancylostoma duodenale</name>
    <dbReference type="NCBI Taxonomy" id="51022"/>
    <lineage>
        <taxon>Eukaryota</taxon>
        <taxon>Metazoa</taxon>
        <taxon>Ecdysozoa</taxon>
        <taxon>Nematoda</taxon>
        <taxon>Chromadorea</taxon>
        <taxon>Rhabditida</taxon>
        <taxon>Rhabditina</taxon>
        <taxon>Rhabditomorpha</taxon>
        <taxon>Strongyloidea</taxon>
        <taxon>Ancylostomatidae</taxon>
        <taxon>Ancylostomatinae</taxon>
        <taxon>Ancylostoma</taxon>
    </lineage>
</organism>
<dbReference type="EMBL" id="KN727425">
    <property type="protein sequence ID" value="KIH65710.1"/>
    <property type="molecule type" value="Genomic_DNA"/>
</dbReference>
<dbReference type="OrthoDB" id="10364215at2759"/>
<evidence type="ECO:0000313" key="3">
    <source>
        <dbReference type="Proteomes" id="UP000054047"/>
    </source>
</evidence>
<proteinExistence type="predicted"/>
<gene>
    <name evidence="2" type="ORF">ANCDUO_03963</name>
</gene>
<feature type="chain" id="PRO_5002149367" description="Cysteine rich repeat-containing domain protein" evidence="1">
    <location>
        <begin position="20"/>
        <end position="282"/>
    </location>
</feature>
<feature type="signal peptide" evidence="1">
    <location>
        <begin position="1"/>
        <end position="19"/>
    </location>
</feature>
<evidence type="ECO:0008006" key="4">
    <source>
        <dbReference type="Google" id="ProtNLM"/>
    </source>
</evidence>
<dbReference type="Proteomes" id="UP000054047">
    <property type="component" value="Unassembled WGS sequence"/>
</dbReference>